<protein>
    <submittedName>
        <fullName evidence="2">IniB N-terminal domain-containing protein</fullName>
    </submittedName>
</protein>
<feature type="compositionally biased region" description="Polar residues" evidence="1">
    <location>
        <begin position="216"/>
        <end position="231"/>
    </location>
</feature>
<dbReference type="EMBL" id="JAJNDB010000010">
    <property type="protein sequence ID" value="MCD2197861.1"/>
    <property type="molecule type" value="Genomic_DNA"/>
</dbReference>
<evidence type="ECO:0000256" key="1">
    <source>
        <dbReference type="SAM" id="MobiDB-lite"/>
    </source>
</evidence>
<feature type="region of interest" description="Disordered" evidence="1">
    <location>
        <begin position="174"/>
        <end position="196"/>
    </location>
</feature>
<organism evidence="2 3">
    <name type="scientific">Actinomycetospora endophytica</name>
    <dbReference type="NCBI Taxonomy" id="2291215"/>
    <lineage>
        <taxon>Bacteria</taxon>
        <taxon>Bacillati</taxon>
        <taxon>Actinomycetota</taxon>
        <taxon>Actinomycetes</taxon>
        <taxon>Pseudonocardiales</taxon>
        <taxon>Pseudonocardiaceae</taxon>
        <taxon>Actinomycetospora</taxon>
    </lineage>
</organism>
<dbReference type="RefSeq" id="WP_230740255.1">
    <property type="nucleotide sequence ID" value="NZ_JAJNDB010000010.1"/>
</dbReference>
<name>A0ABS8PKB7_9PSEU</name>
<reference evidence="2 3" key="1">
    <citation type="submission" date="2021-11" db="EMBL/GenBank/DDBJ databases">
        <title>Draft genome sequence of Actinomycetospora sp. SF1 isolated from the rhizosphere soil.</title>
        <authorList>
            <person name="Duangmal K."/>
            <person name="Chantavorakit T."/>
        </authorList>
    </citation>
    <scope>NUCLEOTIDE SEQUENCE [LARGE SCALE GENOMIC DNA]</scope>
    <source>
        <strain evidence="2 3">TBRC 5722</strain>
    </source>
</reference>
<feature type="compositionally biased region" description="Low complexity" evidence="1">
    <location>
        <begin position="236"/>
        <end position="247"/>
    </location>
</feature>
<comment type="caution">
    <text evidence="2">The sequence shown here is derived from an EMBL/GenBank/DDBJ whole genome shotgun (WGS) entry which is preliminary data.</text>
</comment>
<dbReference type="NCBIfam" id="NF038175">
    <property type="entry name" value="IniB_NTERM"/>
    <property type="match status" value="1"/>
</dbReference>
<accession>A0ABS8PKB7</accession>
<feature type="region of interest" description="Disordered" evidence="1">
    <location>
        <begin position="212"/>
        <end position="304"/>
    </location>
</feature>
<dbReference type="InterPro" id="IPR049709">
    <property type="entry name" value="IniB-like_N"/>
</dbReference>
<feature type="compositionally biased region" description="Low complexity" evidence="1">
    <location>
        <begin position="271"/>
        <end position="295"/>
    </location>
</feature>
<gene>
    <name evidence="2" type="ORF">LQ327_31265</name>
</gene>
<proteinExistence type="predicted"/>
<evidence type="ECO:0000313" key="3">
    <source>
        <dbReference type="Proteomes" id="UP001199469"/>
    </source>
</evidence>
<feature type="compositionally biased region" description="Polar residues" evidence="1">
    <location>
        <begin position="184"/>
        <end position="194"/>
    </location>
</feature>
<dbReference type="Proteomes" id="UP001199469">
    <property type="component" value="Unassembled WGS sequence"/>
</dbReference>
<evidence type="ECO:0000313" key="2">
    <source>
        <dbReference type="EMBL" id="MCD2197861.1"/>
    </source>
</evidence>
<sequence length="325" mass="34899">MSEHKTLLQFLLDLLHDKSALADFREDPQQSLHAAGLDHVCVQDIQDLLPVVLEKADPEKCAKYEDDCDKGDCHDDAPKHHDPHHHNGHHWNDDPGHDDHKWHDHDSEIDKVVTHLNYVTNNYSFDSHDTVFNTTNVTKIWADHGAKVDVTNQTQNASDGGVNVGHDNNAPIATGGHNQIGDGNMQSGDGSTTAFGAGSALSHVGANDGGALSVNGPATGNSEHANFQNYGDGNLTAATHAPASSSTVDSHNHTSTDSHNLTKTSTDSHDNTNSNNHDSGNTDTDTNTHTETNTDLSQHNDNSVDNSIHAHHATVDAGDHLFPVG</sequence>
<keyword evidence="3" id="KW-1185">Reference proteome</keyword>